<keyword evidence="1" id="KW-0732">Signal</keyword>
<evidence type="ECO:0000313" key="3">
    <source>
        <dbReference type="Proteomes" id="UP000620327"/>
    </source>
</evidence>
<dbReference type="Gene3D" id="3.40.190.10">
    <property type="entry name" value="Periplasmic binding protein-like II"/>
    <property type="match status" value="2"/>
</dbReference>
<dbReference type="RefSeq" id="WP_187013436.1">
    <property type="nucleotide sequence ID" value="NZ_JACOQI010000001.1"/>
</dbReference>
<dbReference type="PANTHER" id="PTHR42941">
    <property type="entry name" value="SLL1037 PROTEIN"/>
    <property type="match status" value="1"/>
</dbReference>
<evidence type="ECO:0000256" key="1">
    <source>
        <dbReference type="SAM" id="SignalP"/>
    </source>
</evidence>
<sequence length="338" mass="34864">MKKVFSLILALGLIASLTACGGGNASGNETGDSAPAASTAKLRFVTGGESGTYYAFGSVIAQHATNNTDVSVTGLVGNGSKSNVEELADGNAELAFCQSDVMAYAYNGTNLFENPIDCFSTVAALYMEDVQIVTTDPSIKTVADLAGKNVSVGAAGSGVYFNAVDILSAYGLGDLDADGKFTKINATYQSFGDSADSLKDGKIDAAFIVAGAPTTAIMDLSTTKAAYLVSLDDAHIDELLAASPYYTKHVIPAGTYNGQDEDVTTVAVGAVILARDDVSEDAIYALTADIFDNAPNLTSSHAKYGELSTEFGASITSVPYHPGAAKYFAEKGFDVATK</sequence>
<dbReference type="EMBL" id="JACOQI010000001">
    <property type="protein sequence ID" value="MBC5769047.1"/>
    <property type="molecule type" value="Genomic_DNA"/>
</dbReference>
<feature type="signal peptide" evidence="1">
    <location>
        <begin position="1"/>
        <end position="21"/>
    </location>
</feature>
<organism evidence="2 3">
    <name type="scientific">Dysosmobacter segnis</name>
    <dbReference type="NCBI Taxonomy" id="2763042"/>
    <lineage>
        <taxon>Bacteria</taxon>
        <taxon>Bacillati</taxon>
        <taxon>Bacillota</taxon>
        <taxon>Clostridia</taxon>
        <taxon>Eubacteriales</taxon>
        <taxon>Oscillospiraceae</taxon>
        <taxon>Dysosmobacter</taxon>
    </lineage>
</organism>
<dbReference type="SUPFAM" id="SSF53850">
    <property type="entry name" value="Periplasmic binding protein-like II"/>
    <property type="match status" value="1"/>
</dbReference>
<gene>
    <name evidence="2" type="ORF">H8Z83_01610</name>
</gene>
<dbReference type="PROSITE" id="PS51257">
    <property type="entry name" value="PROKAR_LIPOPROTEIN"/>
    <property type="match status" value="1"/>
</dbReference>
<protein>
    <submittedName>
        <fullName evidence="2">TAXI family TRAP transporter solute-binding subunit</fullName>
    </submittedName>
</protein>
<name>A0A923ME52_9FIRM</name>
<keyword evidence="3" id="KW-1185">Reference proteome</keyword>
<dbReference type="InterPro" id="IPR011852">
    <property type="entry name" value="TRAP_TAXI"/>
</dbReference>
<dbReference type="NCBIfam" id="TIGR02122">
    <property type="entry name" value="TRAP_TAXI"/>
    <property type="match status" value="1"/>
</dbReference>
<evidence type="ECO:0000313" key="2">
    <source>
        <dbReference type="EMBL" id="MBC5769047.1"/>
    </source>
</evidence>
<dbReference type="Proteomes" id="UP000620327">
    <property type="component" value="Unassembled WGS sequence"/>
</dbReference>
<comment type="caution">
    <text evidence="2">The sequence shown here is derived from an EMBL/GenBank/DDBJ whole genome shotgun (WGS) entry which is preliminary data.</text>
</comment>
<dbReference type="AlphaFoldDB" id="A0A923ME52"/>
<accession>A0A923ME52</accession>
<feature type="chain" id="PRO_5039373732" evidence="1">
    <location>
        <begin position="22"/>
        <end position="338"/>
    </location>
</feature>
<dbReference type="Pfam" id="PF16868">
    <property type="entry name" value="NMT1_3"/>
    <property type="match status" value="1"/>
</dbReference>
<reference evidence="2" key="1">
    <citation type="submission" date="2020-08" db="EMBL/GenBank/DDBJ databases">
        <title>Genome public.</title>
        <authorList>
            <person name="Liu C."/>
            <person name="Sun Q."/>
        </authorList>
    </citation>
    <scope>NUCLEOTIDE SEQUENCE</scope>
    <source>
        <strain evidence="2">BX15</strain>
    </source>
</reference>
<proteinExistence type="predicted"/>
<dbReference type="PANTHER" id="PTHR42941:SF1">
    <property type="entry name" value="SLL1037 PROTEIN"/>
    <property type="match status" value="1"/>
</dbReference>